<dbReference type="GO" id="GO:0015645">
    <property type="term" value="F:fatty acid ligase activity"/>
    <property type="evidence" value="ECO:0007669"/>
    <property type="project" value="TreeGrafter"/>
</dbReference>
<dbReference type="SUPFAM" id="SSF56801">
    <property type="entry name" value="Acetyl-CoA synthetase-like"/>
    <property type="match status" value="1"/>
</dbReference>
<evidence type="ECO:0000256" key="1">
    <source>
        <dbReference type="ARBA" id="ARBA00006432"/>
    </source>
</evidence>
<evidence type="ECO:0000313" key="7">
    <source>
        <dbReference type="EMBL" id="CAB4942030.1"/>
    </source>
</evidence>
<evidence type="ECO:0000256" key="2">
    <source>
        <dbReference type="ARBA" id="ARBA00022598"/>
    </source>
</evidence>
<dbReference type="GO" id="GO:0006633">
    <property type="term" value="P:fatty acid biosynthetic process"/>
    <property type="evidence" value="ECO:0007669"/>
    <property type="project" value="TreeGrafter"/>
</dbReference>
<dbReference type="GO" id="GO:0004321">
    <property type="term" value="F:fatty-acyl-CoA synthase activity"/>
    <property type="evidence" value="ECO:0007669"/>
    <property type="project" value="TreeGrafter"/>
</dbReference>
<proteinExistence type="inferred from homology"/>
<keyword evidence="4" id="KW-0067">ATP-binding</keyword>
<keyword evidence="3" id="KW-0547">Nucleotide-binding</keyword>
<dbReference type="Pfam" id="PF00501">
    <property type="entry name" value="AMP-binding"/>
    <property type="match status" value="1"/>
</dbReference>
<dbReference type="GO" id="GO:0006637">
    <property type="term" value="P:acyl-CoA metabolic process"/>
    <property type="evidence" value="ECO:0007669"/>
    <property type="project" value="TreeGrafter"/>
</dbReference>
<dbReference type="GO" id="GO:0005524">
    <property type="term" value="F:ATP binding"/>
    <property type="evidence" value="ECO:0007669"/>
    <property type="project" value="UniProtKB-KW"/>
</dbReference>
<sequence length="546" mass="59959">MRAGEVDLDAFGSYAALVERFQWDIPERLNIAAEVFDRWGQDRGRVALYVERRDGRRDVWSYWELTRLSKRYANYLVTLGIKRGDRVALVLDQGAELAAMHLGIYSIGAVALPMSHLYGPDTYRHILQDSQATAIVVSPGQADSIRSIRADLPSLITMVVNGEPGAGEHALNDALSESTEFEPVSTSSNEPALLVYTSGSSGHPKGALHAHRIIEGYLLTFRLFFNLRFDESTVFYTPSDWAWVGGLLDILLPALVLGYPVLADERRFTAERSFEVMGRNGVTHAFLTPTALKMMAQVSSAKTRFDLDLRVIASGGESVADNLHGWAGQELNAVVNEFYGLTEVNHLIGGCEALGSGRPGWMGLPYPGRIVAVLDEAGEQVPDGEVGEVAVRPGDPTQMIEYWGKPEATAARVRHGWIMTGDQAVRDAEGYIRYLGRDDDMVSSAGYRIGPAEVEECLLRHPAVSEVGVIPAPDEARGEVVKAVIVLAKGFQRSDDLTNELQQQVKTQLAAYKYPRIVEFVEELPKTTTGKVNRKQLASEARASQA</sequence>
<dbReference type="PANTHER" id="PTHR43605:SF10">
    <property type="entry name" value="ACYL-COA SYNTHETASE MEDIUM CHAIN FAMILY MEMBER 3"/>
    <property type="match status" value="1"/>
</dbReference>
<dbReference type="AlphaFoldDB" id="A0A6J7JFH2"/>
<organism evidence="7">
    <name type="scientific">freshwater metagenome</name>
    <dbReference type="NCBI Taxonomy" id="449393"/>
    <lineage>
        <taxon>unclassified sequences</taxon>
        <taxon>metagenomes</taxon>
        <taxon>ecological metagenomes</taxon>
    </lineage>
</organism>
<dbReference type="InterPro" id="IPR042099">
    <property type="entry name" value="ANL_N_sf"/>
</dbReference>
<feature type="domain" description="AMP-binding enzyme C-terminal" evidence="6">
    <location>
        <begin position="453"/>
        <end position="531"/>
    </location>
</feature>
<dbReference type="InterPro" id="IPR025110">
    <property type="entry name" value="AMP-bd_C"/>
</dbReference>
<name>A0A6J7JFH2_9ZZZZ</name>
<dbReference type="Gene3D" id="3.40.50.12780">
    <property type="entry name" value="N-terminal domain of ligase-like"/>
    <property type="match status" value="1"/>
</dbReference>
<dbReference type="InterPro" id="IPR045851">
    <property type="entry name" value="AMP-bd_C_sf"/>
</dbReference>
<dbReference type="FunFam" id="3.30.300.30:FF:000005">
    <property type="entry name" value="Acyl-coenzyme A synthetase ACSM5, mitochondrial"/>
    <property type="match status" value="1"/>
</dbReference>
<dbReference type="InterPro" id="IPR000873">
    <property type="entry name" value="AMP-dep_synth/lig_dom"/>
</dbReference>
<dbReference type="Pfam" id="PF13193">
    <property type="entry name" value="AMP-binding_C"/>
    <property type="match status" value="1"/>
</dbReference>
<evidence type="ECO:0000259" key="6">
    <source>
        <dbReference type="Pfam" id="PF13193"/>
    </source>
</evidence>
<dbReference type="PROSITE" id="PS00455">
    <property type="entry name" value="AMP_BINDING"/>
    <property type="match status" value="1"/>
</dbReference>
<comment type="similarity">
    <text evidence="1">Belongs to the ATP-dependent AMP-binding enzyme family.</text>
</comment>
<dbReference type="EMBL" id="CAFBNE010000023">
    <property type="protein sequence ID" value="CAB4942030.1"/>
    <property type="molecule type" value="Genomic_DNA"/>
</dbReference>
<dbReference type="InterPro" id="IPR020845">
    <property type="entry name" value="AMP-binding_CS"/>
</dbReference>
<keyword evidence="2" id="KW-0436">Ligase</keyword>
<dbReference type="GO" id="GO:0016405">
    <property type="term" value="F:CoA-ligase activity"/>
    <property type="evidence" value="ECO:0007669"/>
    <property type="project" value="UniProtKB-ARBA"/>
</dbReference>
<evidence type="ECO:0000256" key="3">
    <source>
        <dbReference type="ARBA" id="ARBA00022741"/>
    </source>
</evidence>
<feature type="domain" description="AMP-dependent synthetase/ligase" evidence="5">
    <location>
        <begin position="41"/>
        <end position="403"/>
    </location>
</feature>
<reference evidence="7" key="1">
    <citation type="submission" date="2020-05" db="EMBL/GenBank/DDBJ databases">
        <authorList>
            <person name="Chiriac C."/>
            <person name="Salcher M."/>
            <person name="Ghai R."/>
            <person name="Kavagutti S V."/>
        </authorList>
    </citation>
    <scope>NUCLEOTIDE SEQUENCE</scope>
</reference>
<evidence type="ECO:0000259" key="5">
    <source>
        <dbReference type="Pfam" id="PF00501"/>
    </source>
</evidence>
<evidence type="ECO:0000256" key="4">
    <source>
        <dbReference type="ARBA" id="ARBA00022840"/>
    </source>
</evidence>
<dbReference type="PANTHER" id="PTHR43605">
    <property type="entry name" value="ACYL-COENZYME A SYNTHETASE"/>
    <property type="match status" value="1"/>
</dbReference>
<dbReference type="InterPro" id="IPR051087">
    <property type="entry name" value="Mitochondrial_ACSM"/>
</dbReference>
<dbReference type="Gene3D" id="3.30.300.30">
    <property type="match status" value="1"/>
</dbReference>
<protein>
    <submittedName>
        <fullName evidence="7">Unannotated protein</fullName>
    </submittedName>
</protein>
<gene>
    <name evidence="7" type="ORF">UFOPK3772_00989</name>
</gene>
<accession>A0A6J7JFH2</accession>